<protein>
    <recommendedName>
        <fullName evidence="4">MatE family transporter</fullName>
    </recommendedName>
</protein>
<evidence type="ECO:0000313" key="2">
    <source>
        <dbReference type="EMBL" id="MDN4159937.1"/>
    </source>
</evidence>
<gene>
    <name evidence="2" type="ORF">QWY29_01115</name>
</gene>
<feature type="compositionally biased region" description="Basic and acidic residues" evidence="1">
    <location>
        <begin position="106"/>
        <end position="121"/>
    </location>
</feature>
<feature type="compositionally biased region" description="Basic and acidic residues" evidence="1">
    <location>
        <begin position="1"/>
        <end position="23"/>
    </location>
</feature>
<evidence type="ECO:0008006" key="4">
    <source>
        <dbReference type="Google" id="ProtNLM"/>
    </source>
</evidence>
<dbReference type="EMBL" id="JAUHJR010000001">
    <property type="protein sequence ID" value="MDN4159937.1"/>
    <property type="molecule type" value="Genomic_DNA"/>
</dbReference>
<comment type="caution">
    <text evidence="2">The sequence shown here is derived from an EMBL/GenBank/DDBJ whole genome shotgun (WGS) entry which is preliminary data.</text>
</comment>
<evidence type="ECO:0000256" key="1">
    <source>
        <dbReference type="SAM" id="MobiDB-lite"/>
    </source>
</evidence>
<dbReference type="Proteomes" id="UP001168537">
    <property type="component" value="Unassembled WGS sequence"/>
</dbReference>
<feature type="region of interest" description="Disordered" evidence="1">
    <location>
        <begin position="1"/>
        <end position="121"/>
    </location>
</feature>
<feature type="compositionally biased region" description="Low complexity" evidence="1">
    <location>
        <begin position="25"/>
        <end position="43"/>
    </location>
</feature>
<organism evidence="2 3">
    <name type="scientific">Nocardioides abyssi</name>
    <dbReference type="NCBI Taxonomy" id="3058370"/>
    <lineage>
        <taxon>Bacteria</taxon>
        <taxon>Bacillati</taxon>
        <taxon>Actinomycetota</taxon>
        <taxon>Actinomycetes</taxon>
        <taxon>Propionibacteriales</taxon>
        <taxon>Nocardioidaceae</taxon>
        <taxon>Nocardioides</taxon>
    </lineage>
</organism>
<proteinExistence type="predicted"/>
<sequence length="121" mass="12145">MTSHDGEHDGEPGGAHDGEHDLPVDPDLADPLRASNPNANGPDGAAGGMGVSSERVGHAGPGQTSTDGVRDSSLAEAGADAPPEQSTGGTEVNPDGVTPKAGYSSRDPRSDEHPFEAKPDL</sequence>
<name>A0ABT8EP64_9ACTN</name>
<evidence type="ECO:0000313" key="3">
    <source>
        <dbReference type="Proteomes" id="UP001168537"/>
    </source>
</evidence>
<keyword evidence="3" id="KW-1185">Reference proteome</keyword>
<reference evidence="2" key="1">
    <citation type="submission" date="2023-06" db="EMBL/GenBank/DDBJ databases">
        <title>Draft genome sequence of Nocardioides sp. SOB72.</title>
        <authorList>
            <person name="Zhang G."/>
        </authorList>
    </citation>
    <scope>NUCLEOTIDE SEQUENCE</scope>
    <source>
        <strain evidence="2">SOB72</strain>
    </source>
</reference>
<accession>A0ABT8EP64</accession>
<dbReference type="RefSeq" id="WP_300958803.1">
    <property type="nucleotide sequence ID" value="NZ_JAUHJR010000001.1"/>
</dbReference>